<keyword evidence="3" id="KW-1185">Reference proteome</keyword>
<sequence precursor="true">MYCNLLSTPRGLAMICAVVLGMLPSISLSAAELHVGVATTSITPDEPVALSGHMRTRIATKVSSPCTASALALETRDGDQVLDQAIMVSCDLIAIRETVLDEVRERVQKLLPDFDVNKIVLNATHTHTAPVMRQHTYALPAEGVMQPTDYVEFLADRVAEIAAKAWESRDIGSVGWGLGHAVVAQNRRVVYKNGAAKMYGNANHPDFRAIEGYEDQDVNVLCFWDKNDKLIGTTVNIACPSQEVEGRPSVDADFWHQVRLSLRAKHGEDLVVLGWTGAAGDQAPRLMYNKAAEERMRKLRGLDRLEEIARRIVNGWEEAYAGASQERHTDVPLVHQVQTVSLPERMVTEQEAERLKAAVAVSAKDPKLFRKMTWQQTVLDRYERQQSGKLTPYQMELHTIRLGDIAIATNDFELFTDFGIQMKARSPALQTFVIQLTGPGFYIPSERAQRGGGYSAIIESNLVGYKGGQVLTDLTVDALKELWTSDSK</sequence>
<evidence type="ECO:0000256" key="1">
    <source>
        <dbReference type="SAM" id="SignalP"/>
    </source>
</evidence>
<evidence type="ECO:0000313" key="3">
    <source>
        <dbReference type="Proteomes" id="UP000316304"/>
    </source>
</evidence>
<dbReference type="AlphaFoldDB" id="A0A5C6C156"/>
<evidence type="ECO:0000313" key="2">
    <source>
        <dbReference type="EMBL" id="TWU17236.1"/>
    </source>
</evidence>
<dbReference type="RefSeq" id="WP_197169497.1">
    <property type="nucleotide sequence ID" value="NZ_SJPT01000014.1"/>
</dbReference>
<protein>
    <recommendedName>
        <fullName evidence="4">Neutral/alkaline non-lysosomal ceramidase</fullName>
    </recommendedName>
</protein>
<gene>
    <name evidence="2" type="ORF">Pla52o_54110</name>
</gene>
<feature type="chain" id="PRO_5022819037" description="Neutral/alkaline non-lysosomal ceramidase" evidence="1">
    <location>
        <begin position="31"/>
        <end position="488"/>
    </location>
</feature>
<keyword evidence="1" id="KW-0732">Signal</keyword>
<feature type="signal peptide" evidence="1">
    <location>
        <begin position="1"/>
        <end position="30"/>
    </location>
</feature>
<organism evidence="2 3">
    <name type="scientific">Novipirellula galeiformis</name>
    <dbReference type="NCBI Taxonomy" id="2528004"/>
    <lineage>
        <taxon>Bacteria</taxon>
        <taxon>Pseudomonadati</taxon>
        <taxon>Planctomycetota</taxon>
        <taxon>Planctomycetia</taxon>
        <taxon>Pirellulales</taxon>
        <taxon>Pirellulaceae</taxon>
        <taxon>Novipirellula</taxon>
    </lineage>
</organism>
<reference evidence="2 3" key="1">
    <citation type="submission" date="2019-02" db="EMBL/GenBank/DDBJ databases">
        <title>Deep-cultivation of Planctomycetes and their phenomic and genomic characterization uncovers novel biology.</title>
        <authorList>
            <person name="Wiegand S."/>
            <person name="Jogler M."/>
            <person name="Boedeker C."/>
            <person name="Pinto D."/>
            <person name="Vollmers J."/>
            <person name="Rivas-Marin E."/>
            <person name="Kohn T."/>
            <person name="Peeters S.H."/>
            <person name="Heuer A."/>
            <person name="Rast P."/>
            <person name="Oberbeckmann S."/>
            <person name="Bunk B."/>
            <person name="Jeske O."/>
            <person name="Meyerdierks A."/>
            <person name="Storesund J.E."/>
            <person name="Kallscheuer N."/>
            <person name="Luecker S."/>
            <person name="Lage O.M."/>
            <person name="Pohl T."/>
            <person name="Merkel B.J."/>
            <person name="Hornburger P."/>
            <person name="Mueller R.-W."/>
            <person name="Bruemmer F."/>
            <person name="Labrenz M."/>
            <person name="Spormann A.M."/>
            <person name="Op Den Camp H."/>
            <person name="Overmann J."/>
            <person name="Amann R."/>
            <person name="Jetten M.S.M."/>
            <person name="Mascher T."/>
            <person name="Medema M.H."/>
            <person name="Devos D.P."/>
            <person name="Kaster A.-K."/>
            <person name="Ovreas L."/>
            <person name="Rohde M."/>
            <person name="Galperin M.Y."/>
            <person name="Jogler C."/>
        </authorList>
    </citation>
    <scope>NUCLEOTIDE SEQUENCE [LARGE SCALE GENOMIC DNA]</scope>
    <source>
        <strain evidence="2 3">Pla52o</strain>
    </source>
</reference>
<dbReference type="EMBL" id="SJPT01000014">
    <property type="protein sequence ID" value="TWU17236.1"/>
    <property type="molecule type" value="Genomic_DNA"/>
</dbReference>
<proteinExistence type="predicted"/>
<name>A0A5C6C156_9BACT</name>
<accession>A0A5C6C156</accession>
<dbReference type="Proteomes" id="UP000316304">
    <property type="component" value="Unassembled WGS sequence"/>
</dbReference>
<comment type="caution">
    <text evidence="2">The sequence shown here is derived from an EMBL/GenBank/DDBJ whole genome shotgun (WGS) entry which is preliminary data.</text>
</comment>
<evidence type="ECO:0008006" key="4">
    <source>
        <dbReference type="Google" id="ProtNLM"/>
    </source>
</evidence>